<evidence type="ECO:0000313" key="3">
    <source>
        <dbReference type="Proteomes" id="UP000248961"/>
    </source>
</evidence>
<dbReference type="RefSeq" id="XP_025547210.1">
    <property type="nucleotide sequence ID" value="XM_025697885.1"/>
</dbReference>
<feature type="signal peptide" evidence="1">
    <location>
        <begin position="1"/>
        <end position="16"/>
    </location>
</feature>
<feature type="chain" id="PRO_5017221620" evidence="1">
    <location>
        <begin position="17"/>
        <end position="381"/>
    </location>
</feature>
<gene>
    <name evidence="2" type="ORF">BO97DRAFT_437951</name>
</gene>
<proteinExistence type="predicted"/>
<dbReference type="STRING" id="1450537.A0A395HKC2"/>
<sequence length="381" mass="40029">MAMLELLLALMPLSAATITLHDPSDDVDLQTDVADNALTANWNYTPTLYQVDAITGAYEYTNEIATISHATLSETANDTSVVVFTESSSVNISSSKVVKHGYSSDLYQASFFGLNAAGTYVSITHSRLYSSGPVSHSLYAGDYGTIVGRNLRHYSGGYRSSAFAGDSPQGYVYVYDSIAHTAEVGSAIIYGQATVKAENVAGYAERAPIAFLDSATVRIAHSNLTAGLLAGVVTFSSDARTADSEVTVTDSRMTVLPADAPALWFGNVVASAALTRTTSDTASNILIVANYSQVTQDFSYFAASTAPADATVTVAQSDLRGDLVAYDGSAVRWALGNVYAAGFTLYYDGNATANAWFGGKTVSLARGGQVTPASEQQLTGK</sequence>
<accession>A0A395HKC2</accession>
<reference evidence="2 3" key="1">
    <citation type="submission" date="2018-02" db="EMBL/GenBank/DDBJ databases">
        <title>The genomes of Aspergillus section Nigri reveals drivers in fungal speciation.</title>
        <authorList>
            <consortium name="DOE Joint Genome Institute"/>
            <person name="Vesth T.C."/>
            <person name="Nybo J."/>
            <person name="Theobald S."/>
            <person name="Brandl J."/>
            <person name="Frisvad J.C."/>
            <person name="Nielsen K.F."/>
            <person name="Lyhne E.K."/>
            <person name="Kogle M.E."/>
            <person name="Kuo A."/>
            <person name="Riley R."/>
            <person name="Clum A."/>
            <person name="Nolan M."/>
            <person name="Lipzen A."/>
            <person name="Salamov A."/>
            <person name="Henrissat B."/>
            <person name="Wiebenga A."/>
            <person name="De vries R.P."/>
            <person name="Grigoriev I.V."/>
            <person name="Mortensen U.H."/>
            <person name="Andersen M.R."/>
            <person name="Baker S.E."/>
        </authorList>
    </citation>
    <scope>NUCLEOTIDE SEQUENCE [LARGE SCALE GENOMIC DNA]</scope>
    <source>
        <strain evidence="2 3">CBS 101889</strain>
    </source>
</reference>
<dbReference type="Proteomes" id="UP000248961">
    <property type="component" value="Unassembled WGS sequence"/>
</dbReference>
<dbReference type="AlphaFoldDB" id="A0A395HKC2"/>
<evidence type="ECO:0000256" key="1">
    <source>
        <dbReference type="SAM" id="SignalP"/>
    </source>
</evidence>
<name>A0A395HKC2_ASPHC</name>
<protein>
    <submittedName>
        <fullName evidence="2">Uncharacterized protein</fullName>
    </submittedName>
</protein>
<dbReference type="EMBL" id="KZ824320">
    <property type="protein sequence ID" value="RAL08056.1"/>
    <property type="molecule type" value="Genomic_DNA"/>
</dbReference>
<dbReference type="VEuPathDB" id="FungiDB:BO97DRAFT_437951"/>
<dbReference type="GeneID" id="37202174"/>
<organism evidence="2 3">
    <name type="scientific">Aspergillus homomorphus (strain CBS 101889)</name>
    <dbReference type="NCBI Taxonomy" id="1450537"/>
    <lineage>
        <taxon>Eukaryota</taxon>
        <taxon>Fungi</taxon>
        <taxon>Dikarya</taxon>
        <taxon>Ascomycota</taxon>
        <taxon>Pezizomycotina</taxon>
        <taxon>Eurotiomycetes</taxon>
        <taxon>Eurotiomycetidae</taxon>
        <taxon>Eurotiales</taxon>
        <taxon>Aspergillaceae</taxon>
        <taxon>Aspergillus</taxon>
        <taxon>Aspergillus subgen. Circumdati</taxon>
    </lineage>
</organism>
<keyword evidence="1" id="KW-0732">Signal</keyword>
<keyword evidence="3" id="KW-1185">Reference proteome</keyword>
<dbReference type="OrthoDB" id="10018600at2759"/>
<evidence type="ECO:0000313" key="2">
    <source>
        <dbReference type="EMBL" id="RAL08056.1"/>
    </source>
</evidence>